<gene>
    <name evidence="2" type="ORF">UFOVP1195_18</name>
    <name evidence="3" type="ORF">UFOVP1288_18</name>
    <name evidence="4" type="ORF">UFOVP1409_18</name>
</gene>
<protein>
    <submittedName>
        <fullName evidence="3">Uncharacterized protein</fullName>
    </submittedName>
</protein>
<name>A0A6J5RDA2_9CAUD</name>
<dbReference type="EMBL" id="LR797238">
    <property type="protein sequence ID" value="CAB4195480.1"/>
    <property type="molecule type" value="Genomic_DNA"/>
</dbReference>
<reference evidence="3" key="1">
    <citation type="submission" date="2020-05" db="EMBL/GenBank/DDBJ databases">
        <authorList>
            <person name="Chiriac C."/>
            <person name="Salcher M."/>
            <person name="Ghai R."/>
            <person name="Kavagutti S V."/>
        </authorList>
    </citation>
    <scope>NUCLEOTIDE SEQUENCE</scope>
</reference>
<evidence type="ECO:0000256" key="1">
    <source>
        <dbReference type="SAM" id="MobiDB-lite"/>
    </source>
</evidence>
<evidence type="ECO:0000313" key="3">
    <source>
        <dbReference type="EMBL" id="CAB4195480.1"/>
    </source>
</evidence>
<accession>A0A6J5RDA2</accession>
<evidence type="ECO:0000313" key="4">
    <source>
        <dbReference type="EMBL" id="CAB4204919.1"/>
    </source>
</evidence>
<feature type="region of interest" description="Disordered" evidence="1">
    <location>
        <begin position="188"/>
        <end position="221"/>
    </location>
</feature>
<feature type="compositionally biased region" description="Polar residues" evidence="1">
    <location>
        <begin position="188"/>
        <end position="199"/>
    </location>
</feature>
<dbReference type="EMBL" id="LR797149">
    <property type="protein sequence ID" value="CAB4189824.1"/>
    <property type="molecule type" value="Genomic_DNA"/>
</dbReference>
<evidence type="ECO:0000313" key="2">
    <source>
        <dbReference type="EMBL" id="CAB4189824.1"/>
    </source>
</evidence>
<proteinExistence type="predicted"/>
<sequence>MVPELAYTRWEEGAHAPLVLSGCKYSHHPIIAAQELSKERIFRHVPFLELLEAIREHGATRQSSQFYHLLAITVSLRETVPIIASVCGVSCLCCDSLALEPFRLSDQGFSHWRAYEARHAAASPQYKYVHLLTKYGVREGYPVLCPTCFALAQAGENPKYGAGYHDIYHAQALRGLISILENQAGATNVQSKKTTSLPSRSRRGGAVPRLLPEPPRAVGNS</sequence>
<organism evidence="3">
    <name type="scientific">uncultured Caudovirales phage</name>
    <dbReference type="NCBI Taxonomy" id="2100421"/>
    <lineage>
        <taxon>Viruses</taxon>
        <taxon>Duplodnaviria</taxon>
        <taxon>Heunggongvirae</taxon>
        <taxon>Uroviricota</taxon>
        <taxon>Caudoviricetes</taxon>
        <taxon>Peduoviridae</taxon>
        <taxon>Maltschvirus</taxon>
        <taxon>Maltschvirus maltsch</taxon>
    </lineage>
</organism>
<dbReference type="EMBL" id="LR797352">
    <property type="protein sequence ID" value="CAB4204919.1"/>
    <property type="molecule type" value="Genomic_DNA"/>
</dbReference>